<dbReference type="GO" id="GO:0004519">
    <property type="term" value="F:endonuclease activity"/>
    <property type="evidence" value="ECO:0007669"/>
    <property type="project" value="InterPro"/>
</dbReference>
<reference evidence="3" key="1">
    <citation type="submission" date="2011-11" db="EMBL/GenBank/DDBJ databases">
        <title>Improved High-Quality Draft sequence of Desulfovibrio sp. U5L.</title>
        <authorList>
            <consortium name="US DOE Joint Genome Institute"/>
            <person name="Lucas S."/>
            <person name="Han J."/>
            <person name="Lapidus A."/>
            <person name="Cheng J.-F."/>
            <person name="Goodwin L."/>
            <person name="Pitluck S."/>
            <person name="Peters L."/>
            <person name="Ovchinnikova G."/>
            <person name="Held B."/>
            <person name="Detter J.C."/>
            <person name="Han C."/>
            <person name="Tapia R."/>
            <person name="Land M."/>
            <person name="Hauser L."/>
            <person name="Kyrpides N."/>
            <person name="Ivanova N."/>
            <person name="Pagani I."/>
            <person name="Gabster J."/>
            <person name="Walker C."/>
            <person name="Stolyar S."/>
            <person name="Stahl D."/>
            <person name="Arkin A."/>
            <person name="Dehal P."/>
            <person name="Hazen T."/>
            <person name="Woyke T."/>
        </authorList>
    </citation>
    <scope>NUCLEOTIDE SEQUENCE [LARGE SCALE GENOMIC DNA]</scope>
    <source>
        <strain evidence="3">U5L</strain>
    </source>
</reference>
<sequence>MKSRINAENLDISVDDLWLRYKTNRLNVSPDFQRNFVWDKKKASVLIESLLLNIPIPSIFTSGTEEVEEVIDGQQRLTSIFCYIDEKWIDGKVFKCAPGLEVLGEELANKRFRDLKEEYQQLIKNYKFRIVRVNDQSDDTLKYRMFERLNTQTVKLYDQEIRNCVFRGPYNAFLKECAAEYDFQYIINSPARRVRMKDVEDVLVFFAFYHNNLRSYTSNKQFLDNEMHLNNNISYNETIKRRELFRKTVSMVKTIWGEAAFVPYSSRTTQFNQALYQTIMIGLARYRKEQIIPHIDLIREEMYNLQVHDQKFSESLHRGTNTQALINYRIKTWEETLEGILGYPYNEPRSFSYQLKNKLFQQNKTCSLCGQHILSIDDAEVDHIECYWKGGKTIPENAQLTHRICNRIKGGEHKKIKTTAKTSSTFKDSNTESDNNNLIDKLIDYRDRYIASEYSNLDETILSDDMILQIIQYKPTNLEEFHEIPEEYRERIKMKQVRKYIEDIIDIVSENI</sequence>
<dbReference type="HOGENOM" id="CLU_531831_0_0_7"/>
<dbReference type="InterPro" id="IPR002711">
    <property type="entry name" value="HNH"/>
</dbReference>
<dbReference type="Pfam" id="PF01844">
    <property type="entry name" value="HNH"/>
    <property type="match status" value="1"/>
</dbReference>
<dbReference type="Pfam" id="PF03235">
    <property type="entry name" value="GmrSD_N"/>
    <property type="match status" value="1"/>
</dbReference>
<dbReference type="InterPro" id="IPR044876">
    <property type="entry name" value="HRDC_dom_sf"/>
</dbReference>
<proteinExistence type="predicted"/>
<organism evidence="3">
    <name type="scientific">Desulfovibrio sp. U5L</name>
    <dbReference type="NCBI Taxonomy" id="596152"/>
    <lineage>
        <taxon>Bacteria</taxon>
        <taxon>Pseudomonadati</taxon>
        <taxon>Thermodesulfobacteriota</taxon>
        <taxon>Desulfovibrionia</taxon>
        <taxon>Desulfovibrionales</taxon>
        <taxon>Desulfovibrionaceae</taxon>
        <taxon>Desulfovibrio</taxon>
    </lineage>
</organism>
<dbReference type="InterPro" id="IPR002121">
    <property type="entry name" value="HRDC_dom"/>
</dbReference>
<evidence type="ECO:0000256" key="1">
    <source>
        <dbReference type="SAM" id="Coils"/>
    </source>
</evidence>
<feature type="coiled-coil region" evidence="1">
    <location>
        <begin position="105"/>
        <end position="136"/>
    </location>
</feature>
<dbReference type="SUPFAM" id="SSF47819">
    <property type="entry name" value="HRDC-like"/>
    <property type="match status" value="1"/>
</dbReference>
<dbReference type="Gene3D" id="1.10.150.80">
    <property type="entry name" value="HRDC domain"/>
    <property type="match status" value="1"/>
</dbReference>
<dbReference type="PROSITE" id="PS50967">
    <property type="entry name" value="HRDC"/>
    <property type="match status" value="1"/>
</dbReference>
<keyword evidence="1" id="KW-0175">Coiled coil</keyword>
<name>I2PWW5_9BACT</name>
<evidence type="ECO:0000259" key="2">
    <source>
        <dbReference type="PROSITE" id="PS50967"/>
    </source>
</evidence>
<dbReference type="EMBL" id="JH600068">
    <property type="protein sequence ID" value="EIG52021.1"/>
    <property type="molecule type" value="Genomic_DNA"/>
</dbReference>
<dbReference type="AlphaFoldDB" id="I2PWW5"/>
<dbReference type="GO" id="GO:0003676">
    <property type="term" value="F:nucleic acid binding"/>
    <property type="evidence" value="ECO:0007669"/>
    <property type="project" value="InterPro"/>
</dbReference>
<dbReference type="Gene3D" id="1.10.30.50">
    <property type="match status" value="1"/>
</dbReference>
<dbReference type="PANTHER" id="PTHR39639:SF1">
    <property type="entry name" value="DUF262 DOMAIN-CONTAINING PROTEIN"/>
    <property type="match status" value="1"/>
</dbReference>
<evidence type="ECO:0000313" key="3">
    <source>
        <dbReference type="EMBL" id="EIG52021.1"/>
    </source>
</evidence>
<dbReference type="STRING" id="596152.DesU5LDRAFT_0306"/>
<protein>
    <submittedName>
        <fullName evidence="3">HRDC domain-containing protein</fullName>
    </submittedName>
</protein>
<feature type="domain" description="HRDC" evidence="2">
    <location>
        <begin position="432"/>
        <end position="512"/>
    </location>
</feature>
<dbReference type="InterPro" id="IPR010997">
    <property type="entry name" value="HRDC-like_sf"/>
</dbReference>
<dbReference type="eggNOG" id="COG1479">
    <property type="taxonomic scope" value="Bacteria"/>
</dbReference>
<dbReference type="GO" id="GO:0008270">
    <property type="term" value="F:zinc ion binding"/>
    <property type="evidence" value="ECO:0007669"/>
    <property type="project" value="InterPro"/>
</dbReference>
<dbReference type="InterPro" id="IPR004919">
    <property type="entry name" value="GmrSD_N"/>
</dbReference>
<gene>
    <name evidence="3" type="ORF">DesU5LDRAFT_0306</name>
</gene>
<dbReference type="PANTHER" id="PTHR39639">
    <property type="entry name" value="CHROMOSOME 16, WHOLE GENOME SHOTGUN SEQUENCE"/>
    <property type="match status" value="1"/>
</dbReference>
<dbReference type="GO" id="GO:0000166">
    <property type="term" value="F:nucleotide binding"/>
    <property type="evidence" value="ECO:0007669"/>
    <property type="project" value="InterPro"/>
</dbReference>
<accession>I2PWW5</accession>
<dbReference type="OrthoDB" id="9787127at2"/>